<reference evidence="2" key="1">
    <citation type="submission" date="2018-11" db="EMBL/GenBank/DDBJ databases">
        <authorList>
            <consortium name="Pathogen Informatics"/>
        </authorList>
    </citation>
    <scope>NUCLEOTIDE SEQUENCE</scope>
</reference>
<feature type="coiled-coil region" evidence="1">
    <location>
        <begin position="152"/>
        <end position="186"/>
    </location>
</feature>
<dbReference type="Proteomes" id="UP000784294">
    <property type="component" value="Unassembled WGS sequence"/>
</dbReference>
<keyword evidence="3" id="KW-1185">Reference proteome</keyword>
<protein>
    <submittedName>
        <fullName evidence="2">Uncharacterized protein</fullName>
    </submittedName>
</protein>
<dbReference type="AlphaFoldDB" id="A0A448XH24"/>
<proteinExistence type="predicted"/>
<keyword evidence="1" id="KW-0175">Coiled coil</keyword>
<evidence type="ECO:0000313" key="3">
    <source>
        <dbReference type="Proteomes" id="UP000784294"/>
    </source>
</evidence>
<accession>A0A448XH24</accession>
<comment type="caution">
    <text evidence="2">The sequence shown here is derived from an EMBL/GenBank/DDBJ whole genome shotgun (WGS) entry which is preliminary data.</text>
</comment>
<evidence type="ECO:0000256" key="1">
    <source>
        <dbReference type="SAM" id="Coils"/>
    </source>
</evidence>
<organism evidence="2 3">
    <name type="scientific">Protopolystoma xenopodis</name>
    <dbReference type="NCBI Taxonomy" id="117903"/>
    <lineage>
        <taxon>Eukaryota</taxon>
        <taxon>Metazoa</taxon>
        <taxon>Spiralia</taxon>
        <taxon>Lophotrochozoa</taxon>
        <taxon>Platyhelminthes</taxon>
        <taxon>Monogenea</taxon>
        <taxon>Polyopisthocotylea</taxon>
        <taxon>Polystomatidea</taxon>
        <taxon>Polystomatidae</taxon>
        <taxon>Protopolystoma</taxon>
    </lineage>
</organism>
<evidence type="ECO:0000313" key="2">
    <source>
        <dbReference type="EMBL" id="VEL36356.1"/>
    </source>
</evidence>
<gene>
    <name evidence="2" type="ORF">PXEA_LOCUS29796</name>
</gene>
<name>A0A448XH24_9PLAT</name>
<dbReference type="EMBL" id="CAAALY010252039">
    <property type="protein sequence ID" value="VEL36356.1"/>
    <property type="molecule type" value="Genomic_DNA"/>
</dbReference>
<sequence length="211" mass="23785">MNRPEDHLQACTLVKQTSMDRASSPFPFEPLNQVMGSVDARHLLSSIPIPPTTGVVSSITATTNTDVNSKISQQLIIRLPWRSTILHSPLDRDCGCFCSYYHCCCSSFSPNSPGVEGVDQFETKRDEECLANTTLESSEPNESEAVNYCKCGRIARRQIRALQLQVANLEAQLAEALVRYQLERKRRLMEKAVSLLTFKDIFIDLFYYPCV</sequence>